<dbReference type="EMBL" id="JABMKX010000003">
    <property type="protein sequence ID" value="NQX44891.1"/>
    <property type="molecule type" value="Genomic_DNA"/>
</dbReference>
<feature type="transmembrane region" description="Helical" evidence="1">
    <location>
        <begin position="48"/>
        <end position="68"/>
    </location>
</feature>
<keyword evidence="1" id="KW-1133">Transmembrane helix</keyword>
<dbReference type="InterPro" id="IPR058725">
    <property type="entry name" value="YczF"/>
</dbReference>
<evidence type="ECO:0000313" key="3">
    <source>
        <dbReference type="Proteomes" id="UP000711047"/>
    </source>
</evidence>
<accession>A0ABX2DJV5</accession>
<gene>
    <name evidence="2" type="ORF">HQN87_06085</name>
</gene>
<keyword evidence="3" id="KW-1185">Reference proteome</keyword>
<name>A0ABX2DJV5_9BACL</name>
<feature type="transmembrane region" description="Helical" evidence="1">
    <location>
        <begin position="6"/>
        <end position="27"/>
    </location>
</feature>
<proteinExistence type="predicted"/>
<organism evidence="2 3">
    <name type="scientific">Paenibacillus tritici</name>
    <dbReference type="NCBI Taxonomy" id="1873425"/>
    <lineage>
        <taxon>Bacteria</taxon>
        <taxon>Bacillati</taxon>
        <taxon>Bacillota</taxon>
        <taxon>Bacilli</taxon>
        <taxon>Bacillales</taxon>
        <taxon>Paenibacillaceae</taxon>
        <taxon>Paenibacillus</taxon>
    </lineage>
</organism>
<evidence type="ECO:0000256" key="1">
    <source>
        <dbReference type="SAM" id="Phobius"/>
    </source>
</evidence>
<keyword evidence="1" id="KW-0812">Transmembrane</keyword>
<reference evidence="2 3" key="1">
    <citation type="submission" date="2020-05" db="EMBL/GenBank/DDBJ databases">
        <title>Paenibacillus glebae, sp. nov., Paenibacillus humi sp. nov., Paenibacillus pedi sp. nov., Paenibacillus terrestris sp. nov. and Paenibacillus terricola sp. nov., isolated from a forest top soil sample.</title>
        <authorList>
            <person name="Qi S."/>
            <person name="Carlier A."/>
            <person name="Cnockaert M."/>
            <person name="Vandamme P."/>
        </authorList>
    </citation>
    <scope>NUCLEOTIDE SEQUENCE [LARGE SCALE GENOMIC DNA]</scope>
    <source>
        <strain evidence="2 3">LMG 29502</strain>
    </source>
</reference>
<comment type="caution">
    <text evidence="2">The sequence shown here is derived from an EMBL/GenBank/DDBJ whole genome shotgun (WGS) entry which is preliminary data.</text>
</comment>
<keyword evidence="1" id="KW-0472">Membrane</keyword>
<evidence type="ECO:0000313" key="2">
    <source>
        <dbReference type="EMBL" id="NQX44891.1"/>
    </source>
</evidence>
<sequence length="78" mass="8939">MKIISIYALFAVLTLSMITLIDVIAGIRVTESIHSLSTIFATTTLQEFICIMIFLILPFIQVAVHTYYQRHPRRKPSQ</sequence>
<protein>
    <submittedName>
        <fullName evidence="2">Uncharacterized protein</fullName>
    </submittedName>
</protein>
<dbReference type="RefSeq" id="WP_173129303.1">
    <property type="nucleotide sequence ID" value="NZ_JABMKX010000003.1"/>
</dbReference>
<dbReference type="Pfam" id="PF26310">
    <property type="entry name" value="YczF"/>
    <property type="match status" value="1"/>
</dbReference>
<dbReference type="Proteomes" id="UP000711047">
    <property type="component" value="Unassembled WGS sequence"/>
</dbReference>